<gene>
    <name evidence="1" type="ORF">MRATA1EN1_LOCUS11360</name>
</gene>
<dbReference type="Proteomes" id="UP001176941">
    <property type="component" value="Chromosome 20"/>
</dbReference>
<evidence type="ECO:0000313" key="1">
    <source>
        <dbReference type="EMBL" id="CAI9162398.1"/>
    </source>
</evidence>
<proteinExistence type="predicted"/>
<name>A0ABN8YLE4_RANTA</name>
<organism evidence="1 2">
    <name type="scientific">Rangifer tarandus platyrhynchus</name>
    <name type="common">Svalbard reindeer</name>
    <dbReference type="NCBI Taxonomy" id="3082113"/>
    <lineage>
        <taxon>Eukaryota</taxon>
        <taxon>Metazoa</taxon>
        <taxon>Chordata</taxon>
        <taxon>Craniata</taxon>
        <taxon>Vertebrata</taxon>
        <taxon>Euteleostomi</taxon>
        <taxon>Mammalia</taxon>
        <taxon>Eutheria</taxon>
        <taxon>Laurasiatheria</taxon>
        <taxon>Artiodactyla</taxon>
        <taxon>Ruminantia</taxon>
        <taxon>Pecora</taxon>
        <taxon>Cervidae</taxon>
        <taxon>Odocoileinae</taxon>
        <taxon>Rangifer</taxon>
    </lineage>
</organism>
<accession>A0ABN8YLE4</accession>
<evidence type="ECO:0000313" key="2">
    <source>
        <dbReference type="Proteomes" id="UP001176941"/>
    </source>
</evidence>
<dbReference type="EMBL" id="OX459956">
    <property type="protein sequence ID" value="CAI9162398.1"/>
    <property type="molecule type" value="Genomic_DNA"/>
</dbReference>
<protein>
    <submittedName>
        <fullName evidence="1">Uncharacterized protein</fullName>
    </submittedName>
</protein>
<keyword evidence="2" id="KW-1185">Reference proteome</keyword>
<reference evidence="1" key="1">
    <citation type="submission" date="2023-04" db="EMBL/GenBank/DDBJ databases">
        <authorList>
            <consortium name="ELIXIR-Norway"/>
        </authorList>
    </citation>
    <scope>NUCLEOTIDE SEQUENCE [LARGE SCALE GENOMIC DNA]</scope>
</reference>
<sequence>MGPVAMGFQQDWLCGQLSILRQRLTGTSGMVGHQVARMVGPWLPGIPLGTQSVPALVTDPSPVRDARRYLGLGWLGLMAAHGCWGRHQEVGVCSPRAAVMSALLRPPLAVLPRLCALPAGLSAVS</sequence>